<dbReference type="Pfam" id="PF14198">
    <property type="entry name" value="TnpV"/>
    <property type="match status" value="1"/>
</dbReference>
<protein>
    <submittedName>
        <fullName evidence="1">TnpV protein</fullName>
    </submittedName>
</protein>
<comment type="caution">
    <text evidence="1">The sequence shown here is derived from an EMBL/GenBank/DDBJ whole genome shotgun (WGS) entry which is preliminary data.</text>
</comment>
<keyword evidence="2" id="KW-1185">Reference proteome</keyword>
<evidence type="ECO:0000313" key="1">
    <source>
        <dbReference type="EMBL" id="MBW7573172.1"/>
    </source>
</evidence>
<reference evidence="1 2" key="1">
    <citation type="submission" date="2021-03" db="EMBL/GenBank/DDBJ databases">
        <title>Caproiciproducens sp. nov. isolated from feces of cow.</title>
        <authorList>
            <person name="Choi J.-Y."/>
        </authorList>
    </citation>
    <scope>NUCLEOTIDE SEQUENCE [LARGE SCALE GENOMIC DNA]</scope>
    <source>
        <strain evidence="1 2">AGMB10547</strain>
    </source>
</reference>
<dbReference type="Proteomes" id="UP000719942">
    <property type="component" value="Unassembled WGS sequence"/>
</dbReference>
<sequence>MEYQEKDGLLYPQLAVAAPEDDKPLTKYGTMYKKYLKEEHPGRYAILLQNLELMAVCHRVEREANEYEDNLLPQLRKEHPAPKTDDFMETVQYNNWLYKTAEEMTLENVVYPSR</sequence>
<evidence type="ECO:0000313" key="2">
    <source>
        <dbReference type="Proteomes" id="UP000719942"/>
    </source>
</evidence>
<dbReference type="EMBL" id="JAGFNZ010000003">
    <property type="protein sequence ID" value="MBW7573172.1"/>
    <property type="molecule type" value="Genomic_DNA"/>
</dbReference>
<name>A0ABS7DPD3_9FIRM</name>
<accession>A0ABS7DPD3</accession>
<proteinExistence type="predicted"/>
<dbReference type="RefSeq" id="WP_219965564.1">
    <property type="nucleotide sequence ID" value="NZ_JAGFNZ010000003.1"/>
</dbReference>
<dbReference type="InterPro" id="IPR026989">
    <property type="entry name" value="TnpV"/>
</dbReference>
<gene>
    <name evidence="1" type="ORF">J5W02_10145</name>
</gene>
<organism evidence="1 2">
    <name type="scientific">Caproiciproducens faecalis</name>
    <dbReference type="NCBI Taxonomy" id="2820301"/>
    <lineage>
        <taxon>Bacteria</taxon>
        <taxon>Bacillati</taxon>
        <taxon>Bacillota</taxon>
        <taxon>Clostridia</taxon>
        <taxon>Eubacteriales</taxon>
        <taxon>Acutalibacteraceae</taxon>
        <taxon>Caproiciproducens</taxon>
    </lineage>
</organism>